<feature type="region of interest" description="Disordered" evidence="1">
    <location>
        <begin position="1"/>
        <end position="20"/>
    </location>
</feature>
<sequence>MRSPVPADADPRGRVPWTAADVDPTDADAWAVQLCGQDVA</sequence>
<dbReference type="AlphaFoldDB" id="A0ABD5XYE1"/>
<reference evidence="2 3" key="1">
    <citation type="journal article" date="2019" name="Int. J. Syst. Evol. Microbiol.">
        <title>The Global Catalogue of Microorganisms (GCM) 10K type strain sequencing project: providing services to taxonomists for standard genome sequencing and annotation.</title>
        <authorList>
            <consortium name="The Broad Institute Genomics Platform"/>
            <consortium name="The Broad Institute Genome Sequencing Center for Infectious Disease"/>
            <person name="Wu L."/>
            <person name="Ma J."/>
        </authorList>
    </citation>
    <scope>NUCLEOTIDE SEQUENCE [LARGE SCALE GENOMIC DNA]</scope>
    <source>
        <strain evidence="2 3">DT92</strain>
    </source>
</reference>
<comment type="caution">
    <text evidence="2">The sequence shown here is derived from an EMBL/GenBank/DDBJ whole genome shotgun (WGS) entry which is preliminary data.</text>
</comment>
<proteinExistence type="predicted"/>
<dbReference type="Proteomes" id="UP001596368">
    <property type="component" value="Unassembled WGS sequence"/>
</dbReference>
<gene>
    <name evidence="2" type="ORF">ACFQRB_12650</name>
</gene>
<evidence type="ECO:0000313" key="2">
    <source>
        <dbReference type="EMBL" id="MFC7137079.1"/>
    </source>
</evidence>
<accession>A0ABD5XYE1</accession>
<evidence type="ECO:0000313" key="3">
    <source>
        <dbReference type="Proteomes" id="UP001596368"/>
    </source>
</evidence>
<keyword evidence="3" id="KW-1185">Reference proteome</keyword>
<dbReference type="EMBL" id="JBHSZG010000001">
    <property type="protein sequence ID" value="MFC7137079.1"/>
    <property type="molecule type" value="Genomic_DNA"/>
</dbReference>
<name>A0ABD5XYE1_9EURY</name>
<evidence type="ECO:0000256" key="1">
    <source>
        <dbReference type="SAM" id="MobiDB-lite"/>
    </source>
</evidence>
<organism evidence="2 3">
    <name type="scientific">Halobaculum litoreum</name>
    <dbReference type="NCBI Taxonomy" id="3031998"/>
    <lineage>
        <taxon>Archaea</taxon>
        <taxon>Methanobacteriati</taxon>
        <taxon>Methanobacteriota</taxon>
        <taxon>Stenosarchaea group</taxon>
        <taxon>Halobacteria</taxon>
        <taxon>Halobacteriales</taxon>
        <taxon>Haloferacaceae</taxon>
        <taxon>Halobaculum</taxon>
    </lineage>
</organism>
<protein>
    <submittedName>
        <fullName evidence="2">Uncharacterized protein</fullName>
    </submittedName>
</protein>